<proteinExistence type="predicted"/>
<feature type="binding site" evidence="6">
    <location>
        <position position="28"/>
    </location>
    <ligand>
        <name>Zn(2+)</name>
        <dbReference type="ChEBI" id="CHEBI:29105"/>
        <label>1</label>
    </ligand>
</feature>
<dbReference type="InterPro" id="IPR001818">
    <property type="entry name" value="Pept_M10_metallopeptidase"/>
</dbReference>
<dbReference type="GO" id="GO:0030198">
    <property type="term" value="P:extracellular matrix organization"/>
    <property type="evidence" value="ECO:0007669"/>
    <property type="project" value="TreeGrafter"/>
</dbReference>
<reference evidence="8" key="2">
    <citation type="journal article" date="2024" name="Plant">
        <title>Genomic evolution and insights into agronomic trait innovations of Sesamum species.</title>
        <authorList>
            <person name="Miao H."/>
            <person name="Wang L."/>
            <person name="Qu L."/>
            <person name="Liu H."/>
            <person name="Sun Y."/>
            <person name="Le M."/>
            <person name="Wang Q."/>
            <person name="Wei S."/>
            <person name="Zheng Y."/>
            <person name="Lin W."/>
            <person name="Duan Y."/>
            <person name="Cao H."/>
            <person name="Xiong S."/>
            <person name="Wang X."/>
            <person name="Wei L."/>
            <person name="Li C."/>
            <person name="Ma Q."/>
            <person name="Ju M."/>
            <person name="Zhao R."/>
            <person name="Li G."/>
            <person name="Mu C."/>
            <person name="Tian Q."/>
            <person name="Mei H."/>
            <person name="Zhang T."/>
            <person name="Gao T."/>
            <person name="Zhang H."/>
        </authorList>
    </citation>
    <scope>NUCLEOTIDE SEQUENCE</scope>
    <source>
        <strain evidence="8">G01</strain>
    </source>
</reference>
<comment type="cofactor">
    <cofactor evidence="6">
        <name>Zn(2+)</name>
        <dbReference type="ChEBI" id="CHEBI:29105"/>
    </cofactor>
    <text evidence="6">Binds 2 Zn(2+) ions per subunit.</text>
</comment>
<dbReference type="Pfam" id="PF00413">
    <property type="entry name" value="Peptidase_M10"/>
    <property type="match status" value="1"/>
</dbReference>
<evidence type="ECO:0000256" key="3">
    <source>
        <dbReference type="ARBA" id="ARBA00022801"/>
    </source>
</evidence>
<evidence type="ECO:0000256" key="4">
    <source>
        <dbReference type="ARBA" id="ARBA00022833"/>
    </source>
</evidence>
<feature type="binding site" evidence="6">
    <location>
        <position position="21"/>
    </location>
    <ligand>
        <name>Ca(2+)</name>
        <dbReference type="ChEBI" id="CHEBI:29108"/>
        <label>3</label>
    </ligand>
</feature>
<name>A0AAW2QTT3_9LAMI</name>
<evidence type="ECO:0000313" key="8">
    <source>
        <dbReference type="EMBL" id="KAL0371080.1"/>
    </source>
</evidence>
<keyword evidence="3" id="KW-0378">Hydrolase</keyword>
<keyword evidence="6" id="KW-0106">Calcium</keyword>
<reference evidence="8" key="1">
    <citation type="submission" date="2020-06" db="EMBL/GenBank/DDBJ databases">
        <authorList>
            <person name="Li T."/>
            <person name="Hu X."/>
            <person name="Zhang T."/>
            <person name="Song X."/>
            <person name="Zhang H."/>
            <person name="Dai N."/>
            <person name="Sheng W."/>
            <person name="Hou X."/>
            <person name="Wei L."/>
        </authorList>
    </citation>
    <scope>NUCLEOTIDE SEQUENCE</scope>
    <source>
        <strain evidence="8">G01</strain>
        <tissue evidence="8">Leaf</tissue>
    </source>
</reference>
<feature type="binding site" evidence="6">
    <location>
        <position position="20"/>
    </location>
    <ligand>
        <name>Ca(2+)</name>
        <dbReference type="ChEBI" id="CHEBI:29108"/>
        <label>3</label>
    </ligand>
</feature>
<dbReference type="GO" id="GO:0004222">
    <property type="term" value="F:metalloendopeptidase activity"/>
    <property type="evidence" value="ECO:0007669"/>
    <property type="project" value="InterPro"/>
</dbReference>
<dbReference type="EMBL" id="JACGWK010000002">
    <property type="protein sequence ID" value="KAL0371080.1"/>
    <property type="molecule type" value="Genomic_DNA"/>
</dbReference>
<dbReference type="PANTHER" id="PTHR10201:SF213">
    <property type="entry name" value="METALLOENDOPROTEINASE 2-MMP-LIKE"/>
    <property type="match status" value="1"/>
</dbReference>
<evidence type="ECO:0000256" key="1">
    <source>
        <dbReference type="ARBA" id="ARBA00022670"/>
    </source>
</evidence>
<keyword evidence="2 6" id="KW-0479">Metal-binding</keyword>
<dbReference type="GO" id="GO:0030574">
    <property type="term" value="P:collagen catabolic process"/>
    <property type="evidence" value="ECO:0007669"/>
    <property type="project" value="TreeGrafter"/>
</dbReference>
<feature type="binding site" evidence="6">
    <location>
        <position position="13"/>
    </location>
    <ligand>
        <name>Zn(2+)</name>
        <dbReference type="ChEBI" id="CHEBI:29105"/>
        <label>1</label>
    </ligand>
</feature>
<protein>
    <submittedName>
        <fullName evidence="8">Metalloendoproteinase 1</fullName>
    </submittedName>
</protein>
<dbReference type="GO" id="GO:0006508">
    <property type="term" value="P:proteolysis"/>
    <property type="evidence" value="ECO:0007669"/>
    <property type="project" value="UniProtKB-KW"/>
</dbReference>
<evidence type="ECO:0000256" key="6">
    <source>
        <dbReference type="PIRSR" id="PIRSR621190-2"/>
    </source>
</evidence>
<feature type="active site" evidence="5">
    <location>
        <position position="56"/>
    </location>
</feature>
<dbReference type="PRINTS" id="PR00138">
    <property type="entry name" value="MATRIXIN"/>
</dbReference>
<comment type="cofactor">
    <cofactor evidence="6">
        <name>Ca(2+)</name>
        <dbReference type="ChEBI" id="CHEBI:29108"/>
    </cofactor>
    <text evidence="6">Can bind about 5 Ca(2+) ions per subunit.</text>
</comment>
<dbReference type="GO" id="GO:0031012">
    <property type="term" value="C:extracellular matrix"/>
    <property type="evidence" value="ECO:0007669"/>
    <property type="project" value="InterPro"/>
</dbReference>
<dbReference type="InterPro" id="IPR024079">
    <property type="entry name" value="MetalloPept_cat_dom_sf"/>
</dbReference>
<dbReference type="PANTHER" id="PTHR10201">
    <property type="entry name" value="MATRIX METALLOPROTEINASE"/>
    <property type="match status" value="1"/>
</dbReference>
<dbReference type="GO" id="GO:0008270">
    <property type="term" value="F:zinc ion binding"/>
    <property type="evidence" value="ECO:0007669"/>
    <property type="project" value="InterPro"/>
</dbReference>
<dbReference type="Gene3D" id="3.40.390.10">
    <property type="entry name" value="Collagenase (Catalytic Domain)"/>
    <property type="match status" value="1"/>
</dbReference>
<evidence type="ECO:0000256" key="5">
    <source>
        <dbReference type="PIRSR" id="PIRSR621190-1"/>
    </source>
</evidence>
<feature type="domain" description="Peptidase M10 metallopeptidase" evidence="7">
    <location>
        <begin position="5"/>
        <end position="98"/>
    </location>
</feature>
<dbReference type="SUPFAM" id="SSF55486">
    <property type="entry name" value="Metalloproteases ('zincins'), catalytic domain"/>
    <property type="match status" value="1"/>
</dbReference>
<feature type="binding site" evidence="6">
    <location>
        <position position="40"/>
    </location>
    <ligand>
        <name>Ca(2+)</name>
        <dbReference type="ChEBI" id="CHEBI:29108"/>
        <label>3</label>
    </ligand>
</feature>
<keyword evidence="4 6" id="KW-0862">Zinc</keyword>
<organism evidence="8">
    <name type="scientific">Sesamum angustifolium</name>
    <dbReference type="NCBI Taxonomy" id="2727405"/>
    <lineage>
        <taxon>Eukaryota</taxon>
        <taxon>Viridiplantae</taxon>
        <taxon>Streptophyta</taxon>
        <taxon>Embryophyta</taxon>
        <taxon>Tracheophyta</taxon>
        <taxon>Spermatophyta</taxon>
        <taxon>Magnoliopsida</taxon>
        <taxon>eudicotyledons</taxon>
        <taxon>Gunneridae</taxon>
        <taxon>Pentapetalae</taxon>
        <taxon>asterids</taxon>
        <taxon>lamiids</taxon>
        <taxon>Lamiales</taxon>
        <taxon>Pedaliaceae</taxon>
        <taxon>Sesamum</taxon>
    </lineage>
</organism>
<evidence type="ECO:0000256" key="2">
    <source>
        <dbReference type="ARBA" id="ARBA00022723"/>
    </source>
</evidence>
<feature type="binding site" evidence="6">
    <location>
        <position position="38"/>
    </location>
    <ligand>
        <name>Zn(2+)</name>
        <dbReference type="ChEBI" id="CHEBI:29105"/>
        <label>1</label>
    </ligand>
</feature>
<feature type="binding site" evidence="6">
    <location>
        <position position="55"/>
    </location>
    <ligand>
        <name>Zn(2+)</name>
        <dbReference type="ChEBI" id="CHEBI:29105"/>
        <label>2</label>
        <note>catalytic</note>
    </ligand>
</feature>
<feature type="binding site" evidence="6">
    <location>
        <position position="65"/>
    </location>
    <ligand>
        <name>Zn(2+)</name>
        <dbReference type="ChEBI" id="CHEBI:29105"/>
        <label>2</label>
        <note>catalytic</note>
    </ligand>
</feature>
<comment type="caution">
    <text evidence="8">The sequence shown here is derived from an EMBL/GenBank/DDBJ whole genome shotgun (WGS) entry which is preliminary data.</text>
</comment>
<evidence type="ECO:0000259" key="7">
    <source>
        <dbReference type="Pfam" id="PF00413"/>
    </source>
</evidence>
<feature type="binding site" evidence="6">
    <location>
        <position position="59"/>
    </location>
    <ligand>
        <name>Zn(2+)</name>
        <dbReference type="ChEBI" id="CHEBI:29105"/>
        <label>2</label>
        <note>catalytic</note>
    </ligand>
</feature>
<sequence length="99" mass="10787">MLTSKLVFEVGDHGDVQPFDGPGGIFAHAFPPTDGRLHFDGAVAGKIDMQTVGLHELGHILGLEHNTTHEINIMSPYINPGQRKSLAQDDIDGIRALYR</sequence>
<keyword evidence="1" id="KW-0645">Protease</keyword>
<accession>A0AAW2QTT3</accession>
<feature type="binding site" evidence="6">
    <location>
        <position position="15"/>
    </location>
    <ligand>
        <name>Zn(2+)</name>
        <dbReference type="ChEBI" id="CHEBI:29105"/>
        <label>1</label>
    </ligand>
</feature>
<dbReference type="AlphaFoldDB" id="A0AAW2QTT3"/>
<dbReference type="InterPro" id="IPR021190">
    <property type="entry name" value="Pept_M10A"/>
</dbReference>
<gene>
    <name evidence="8" type="ORF">Sangu_0426100</name>
</gene>